<dbReference type="PANTHER" id="PTHR10099">
    <property type="entry name" value="PHOSPHORIBOSYLFORMYLGLYCINAMIDINE SYNTHASE"/>
    <property type="match status" value="1"/>
</dbReference>
<dbReference type="EMBL" id="BAABDJ010000034">
    <property type="protein sequence ID" value="GAA4013322.1"/>
    <property type="molecule type" value="Genomic_DNA"/>
</dbReference>
<dbReference type="PANTHER" id="PTHR10099:SF1">
    <property type="entry name" value="PHOSPHORIBOSYLFORMYLGLYCINAMIDINE SYNTHASE"/>
    <property type="match status" value="1"/>
</dbReference>
<reference evidence="4" key="1">
    <citation type="journal article" date="2019" name="Int. J. Syst. Evol. Microbiol.">
        <title>The Global Catalogue of Microorganisms (GCM) 10K type strain sequencing project: providing services to taxonomists for standard genome sequencing and annotation.</title>
        <authorList>
            <consortium name="The Broad Institute Genomics Platform"/>
            <consortium name="The Broad Institute Genome Sequencing Center for Infectious Disease"/>
            <person name="Wu L."/>
            <person name="Ma J."/>
        </authorList>
    </citation>
    <scope>NUCLEOTIDE SEQUENCE [LARGE SCALE GENOMIC DNA]</scope>
    <source>
        <strain evidence="4">JCM 17224</strain>
    </source>
</reference>
<evidence type="ECO:0000313" key="3">
    <source>
        <dbReference type="EMBL" id="GAA4013322.1"/>
    </source>
</evidence>
<dbReference type="InterPro" id="IPR011335">
    <property type="entry name" value="Restrct_endonuc-II-like"/>
</dbReference>
<organism evidence="3 4">
    <name type="scientific">Hymenobacter fastidiosus</name>
    <dbReference type="NCBI Taxonomy" id="486264"/>
    <lineage>
        <taxon>Bacteria</taxon>
        <taxon>Pseudomonadati</taxon>
        <taxon>Bacteroidota</taxon>
        <taxon>Cytophagia</taxon>
        <taxon>Cytophagales</taxon>
        <taxon>Hymenobacteraceae</taxon>
        <taxon>Hymenobacter</taxon>
    </lineage>
</organism>
<dbReference type="InterPro" id="IPR029062">
    <property type="entry name" value="Class_I_gatase-like"/>
</dbReference>
<feature type="region of interest" description="Disordered" evidence="1">
    <location>
        <begin position="1"/>
        <end position="66"/>
    </location>
</feature>
<evidence type="ECO:0000313" key="4">
    <source>
        <dbReference type="Proteomes" id="UP001500567"/>
    </source>
</evidence>
<dbReference type="Pfam" id="PF13507">
    <property type="entry name" value="GATase_5"/>
    <property type="match status" value="1"/>
</dbReference>
<dbReference type="SUPFAM" id="SSF52317">
    <property type="entry name" value="Class I glutamine amidotransferase-like"/>
    <property type="match status" value="1"/>
</dbReference>
<evidence type="ECO:0000256" key="1">
    <source>
        <dbReference type="SAM" id="MobiDB-lite"/>
    </source>
</evidence>
<gene>
    <name evidence="3" type="ORF">GCM10022408_27900</name>
</gene>
<dbReference type="PROSITE" id="PS51273">
    <property type="entry name" value="GATASE_TYPE_1"/>
    <property type="match status" value="1"/>
</dbReference>
<name>A0ABP7SLY1_9BACT</name>
<dbReference type="InterPro" id="IPR047216">
    <property type="entry name" value="Endonuclease_DUF559_bact"/>
</dbReference>
<accession>A0ABP7SLY1</accession>
<evidence type="ECO:0000259" key="2">
    <source>
        <dbReference type="Pfam" id="PF04480"/>
    </source>
</evidence>
<proteinExistence type="predicted"/>
<dbReference type="Pfam" id="PF04480">
    <property type="entry name" value="DUF559"/>
    <property type="match status" value="1"/>
</dbReference>
<dbReference type="Proteomes" id="UP001500567">
    <property type="component" value="Unassembled WGS sequence"/>
</dbReference>
<sequence>MEEKPKLPDQNTPPRPQHEDPGYEVVDTEGNIKLPGFKSVDGGHESTEPLPGAEDQSSVEKPKTKNQTPVRALILTGFGINCEEEFAAAYTLAGAEATIVHLNQVLHGHVSIHDYDILNFPGGFSFGDDLGSGVVLANKLRYRKNAGGRTLLDDIRDFIADGKFVMGICNGFQVLVKLGLLPDLSGTVTPEVTLTHNASGRYEDRWVRLKVNPESNSPFLKGIDTLEVPVRHGEGRLIISGADTLAAIEAQALNCLSYVDFDGSPTDVYPHNPNGADLNCAGLTDTTGQVFGLMPHPEAFLSLYNHPDWARRKRANPAISEEGDGLRLFRNIVAHIQPHPPAPSPLGEGEPDGKSDSLEEEAGAYYERRGRRAEGLLTSIEQDVFTAASGGKWETLKVYGREMRKNPTPAEDALWQAVRGEKLGVAFRRQHTIAGYIVDFVTLADKLIVEVDGEIHQHPEQADYDQARTDLLQQHGYQVLRFPNHQVIQQLPEVLATIRQHLDPASAS</sequence>
<dbReference type="SMART" id="SM01211">
    <property type="entry name" value="GATase_5"/>
    <property type="match status" value="1"/>
</dbReference>
<comment type="caution">
    <text evidence="3">The sequence shown here is derived from an EMBL/GenBank/DDBJ whole genome shotgun (WGS) entry which is preliminary data.</text>
</comment>
<keyword evidence="4" id="KW-1185">Reference proteome</keyword>
<dbReference type="SUPFAM" id="SSF52980">
    <property type="entry name" value="Restriction endonuclease-like"/>
    <property type="match status" value="1"/>
</dbReference>
<dbReference type="Gene3D" id="3.40.960.10">
    <property type="entry name" value="VSR Endonuclease"/>
    <property type="match status" value="1"/>
</dbReference>
<dbReference type="Gene3D" id="3.40.50.880">
    <property type="match status" value="1"/>
</dbReference>
<dbReference type="RefSeq" id="WP_345073823.1">
    <property type="nucleotide sequence ID" value="NZ_BAABDJ010000034.1"/>
</dbReference>
<dbReference type="CDD" id="cd01038">
    <property type="entry name" value="Endonuclease_DUF559"/>
    <property type="match status" value="1"/>
</dbReference>
<feature type="domain" description="DUF559" evidence="2">
    <location>
        <begin position="396"/>
        <end position="502"/>
    </location>
</feature>
<protein>
    <recommendedName>
        <fullName evidence="2">DUF559 domain-containing protein</fullName>
    </recommendedName>
</protein>
<feature type="region of interest" description="Disordered" evidence="1">
    <location>
        <begin position="337"/>
        <end position="358"/>
    </location>
</feature>
<dbReference type="InterPro" id="IPR007569">
    <property type="entry name" value="DUF559"/>
</dbReference>